<evidence type="ECO:0000313" key="6">
    <source>
        <dbReference type="EMBL" id="CAI5719384.1"/>
    </source>
</evidence>
<dbReference type="GO" id="GO:0016020">
    <property type="term" value="C:membrane"/>
    <property type="evidence" value="ECO:0007669"/>
    <property type="project" value="UniProtKB-SubCell"/>
</dbReference>
<dbReference type="SUPFAM" id="SSF51695">
    <property type="entry name" value="PLC-like phosphodiesterases"/>
    <property type="match status" value="1"/>
</dbReference>
<dbReference type="AlphaFoldDB" id="A0AAV0TEQ9"/>
<dbReference type="GO" id="GO:0006629">
    <property type="term" value="P:lipid metabolic process"/>
    <property type="evidence" value="ECO:0007669"/>
    <property type="project" value="InterPro"/>
</dbReference>
<keyword evidence="4" id="KW-0472">Membrane</keyword>
<comment type="subcellular location">
    <subcellularLocation>
        <location evidence="1">Membrane</location>
    </subcellularLocation>
</comment>
<evidence type="ECO:0000256" key="4">
    <source>
        <dbReference type="ARBA" id="ARBA00023136"/>
    </source>
</evidence>
<dbReference type="GO" id="GO:0008081">
    <property type="term" value="F:phosphoric diester hydrolase activity"/>
    <property type="evidence" value="ECO:0007669"/>
    <property type="project" value="InterPro"/>
</dbReference>
<dbReference type="InterPro" id="IPR051008">
    <property type="entry name" value="Telomere_Capping_Maintenance"/>
</dbReference>
<protein>
    <recommendedName>
        <fullName evidence="8">RxLR effector candidate protein</fullName>
    </recommendedName>
</protein>
<evidence type="ECO:0000256" key="1">
    <source>
        <dbReference type="ARBA" id="ARBA00004370"/>
    </source>
</evidence>
<evidence type="ECO:0000256" key="5">
    <source>
        <dbReference type="SAM" id="SignalP"/>
    </source>
</evidence>
<evidence type="ECO:0000313" key="7">
    <source>
        <dbReference type="Proteomes" id="UP001162031"/>
    </source>
</evidence>
<dbReference type="EMBL" id="CANTFL010000233">
    <property type="protein sequence ID" value="CAI5719384.1"/>
    <property type="molecule type" value="Genomic_DNA"/>
</dbReference>
<accession>A0AAV0TEQ9</accession>
<feature type="chain" id="PRO_5043987336" description="RxLR effector candidate protein" evidence="5">
    <location>
        <begin position="24"/>
        <end position="792"/>
    </location>
</feature>
<organism evidence="6 7">
    <name type="scientific">Hyaloperonospora brassicae</name>
    <name type="common">Brassica downy mildew</name>
    <name type="synonym">Peronospora brassicae</name>
    <dbReference type="NCBI Taxonomy" id="162125"/>
    <lineage>
        <taxon>Eukaryota</taxon>
        <taxon>Sar</taxon>
        <taxon>Stramenopiles</taxon>
        <taxon>Oomycota</taxon>
        <taxon>Peronosporomycetes</taxon>
        <taxon>Peronosporales</taxon>
        <taxon>Peronosporaceae</taxon>
        <taxon>Hyaloperonospora</taxon>
    </lineage>
</organism>
<reference evidence="6" key="1">
    <citation type="submission" date="2022-12" db="EMBL/GenBank/DDBJ databases">
        <authorList>
            <person name="Webb A."/>
        </authorList>
    </citation>
    <scope>NUCLEOTIDE SEQUENCE</scope>
    <source>
        <strain evidence="6">Hp1</strain>
    </source>
</reference>
<comment type="caution">
    <text evidence="6">The sequence shown here is derived from an EMBL/GenBank/DDBJ whole genome shotgun (WGS) entry which is preliminary data.</text>
</comment>
<dbReference type="InterPro" id="IPR017946">
    <property type="entry name" value="PLC-like_Pdiesterase_TIM-brl"/>
</dbReference>
<keyword evidence="3" id="KW-1133">Transmembrane helix</keyword>
<keyword evidence="2" id="KW-0812">Transmembrane</keyword>
<sequence>MNLRRWALSVFVGLFVLTCPISSSEVQAIECQAKNKTFGFLVDSLPTAYGINTCVANNVRTVSKALASTIFSRCGMLDIYEVVKNEDFHNFAALLKNITAKPTKISRLVYEYMASHTDESMDNLCDAFSDAFGPCGGKVIPKLLPVLQKDDKCCAEFSDLIDLLSIFIAPDKSMSHFLVNGLINGFNQMLCSKKGRDSCGLHIFKSYTSMYTVKSFDFFQHMVLPFMTIGAGEECSGLSGNPYTDTASKKTATTIDFGCCVHHMRPFIQTIQGSVRNVVGDPVWDVFSGMVSFKDPDGAFVDTLAGTAGCRVGKCENPKGMADDLGMLRHVGANDPGKNNLVDTNCTFVEKCSGDKSVCSRVCDRGSVIVPDWLESTLAYQRNLAFSGPICLAQLPASHNSAITLADGFGNRDQLFNKNLDADKPWSYLLTNNQVLSLTDQLDIGIRFVEIDVHFFLNDVRNGHCGALKMPTVIESIETLGKTLGNYGVFSWGAELLGCFPSISGIKASEQPMTQDSLDEVKAWIKAHPTEFVVVYMDTGHDMTRLDKLGAMDTLLIDTFGDLLVPTKALDKLAKDEWTGGSIKGFVKAGYRVLALANSKTASAYKLHDMCTSQDLKVEHVDDMPDRKRQIDGLTVYSGTSWIRTWGEQLRYISLSATGKFTRELPVFLNAESIPKFLRWNINLIALDNVDVAKMAAYVWSWAINEPSITEKGASVLMNKHGRWVTSTNAKKKKFRACWNGAKLKWSIVPFAKDCPAKTIFKAPTDPHQNYLLHQALVANGITGTSLVIMQL</sequence>
<name>A0AAV0TEQ9_HYABA</name>
<feature type="signal peptide" evidence="5">
    <location>
        <begin position="1"/>
        <end position="23"/>
    </location>
</feature>
<dbReference type="Gene3D" id="3.20.20.190">
    <property type="entry name" value="Phosphatidylinositol (PI) phosphodiesterase"/>
    <property type="match status" value="1"/>
</dbReference>
<proteinExistence type="predicted"/>
<evidence type="ECO:0000256" key="2">
    <source>
        <dbReference type="ARBA" id="ARBA00022692"/>
    </source>
</evidence>
<evidence type="ECO:0008006" key="8">
    <source>
        <dbReference type="Google" id="ProtNLM"/>
    </source>
</evidence>
<gene>
    <name evidence="6" type="ORF">HBR001_LOCUS2183</name>
</gene>
<dbReference type="PANTHER" id="PTHR35518:SF2">
    <property type="entry name" value="MAINTENANCE OF TELOMERE CAPPING PROTEIN 6"/>
    <property type="match status" value="1"/>
</dbReference>
<evidence type="ECO:0000256" key="3">
    <source>
        <dbReference type="ARBA" id="ARBA00022989"/>
    </source>
</evidence>
<dbReference type="Proteomes" id="UP001162031">
    <property type="component" value="Unassembled WGS sequence"/>
</dbReference>
<keyword evidence="5" id="KW-0732">Signal</keyword>
<dbReference type="PANTHER" id="PTHR35518">
    <property type="entry name" value="MAINTENANCE OF TELOMOERE CAPPING"/>
    <property type="match status" value="1"/>
</dbReference>
<keyword evidence="7" id="KW-1185">Reference proteome</keyword>